<proteinExistence type="predicted"/>
<dbReference type="EMBL" id="GL379924">
    <property type="protein sequence ID" value="EGT35579.1"/>
    <property type="molecule type" value="Genomic_DNA"/>
</dbReference>
<organism evidence="3">
    <name type="scientific">Caenorhabditis brenneri</name>
    <name type="common">Nematode worm</name>
    <dbReference type="NCBI Taxonomy" id="135651"/>
    <lineage>
        <taxon>Eukaryota</taxon>
        <taxon>Metazoa</taxon>
        <taxon>Ecdysozoa</taxon>
        <taxon>Nematoda</taxon>
        <taxon>Chromadorea</taxon>
        <taxon>Rhabditida</taxon>
        <taxon>Rhabditina</taxon>
        <taxon>Rhabditomorpha</taxon>
        <taxon>Rhabditoidea</taxon>
        <taxon>Rhabditidae</taxon>
        <taxon>Peloderinae</taxon>
        <taxon>Caenorhabditis</taxon>
    </lineage>
</organism>
<gene>
    <name evidence="2" type="ORF">CAEBREN_15340</name>
</gene>
<evidence type="ECO:0000313" key="2">
    <source>
        <dbReference type="EMBL" id="EGT35579.1"/>
    </source>
</evidence>
<feature type="region of interest" description="Disordered" evidence="1">
    <location>
        <begin position="1"/>
        <end position="23"/>
    </location>
</feature>
<feature type="compositionally biased region" description="Acidic residues" evidence="1">
    <location>
        <begin position="10"/>
        <end position="23"/>
    </location>
</feature>
<dbReference type="AlphaFoldDB" id="G0NQC8"/>
<protein>
    <submittedName>
        <fullName evidence="2">Uncharacterized protein</fullName>
    </submittedName>
</protein>
<dbReference type="Proteomes" id="UP000008068">
    <property type="component" value="Unassembled WGS sequence"/>
</dbReference>
<name>G0NQC8_CAEBE</name>
<dbReference type="InParanoid" id="G0NQC8"/>
<evidence type="ECO:0000256" key="1">
    <source>
        <dbReference type="SAM" id="MobiDB-lite"/>
    </source>
</evidence>
<sequence length="23" mass="2711">MVLTPKNNDQDEVKEEEPDDYDS</sequence>
<evidence type="ECO:0000313" key="3">
    <source>
        <dbReference type="Proteomes" id="UP000008068"/>
    </source>
</evidence>
<accession>G0NQC8</accession>
<keyword evidence="3" id="KW-1185">Reference proteome</keyword>
<reference evidence="3" key="1">
    <citation type="submission" date="2011-07" db="EMBL/GenBank/DDBJ databases">
        <authorList>
            <consortium name="Caenorhabditis brenneri Sequencing and Analysis Consortium"/>
            <person name="Wilson R.K."/>
        </authorList>
    </citation>
    <scope>NUCLEOTIDE SEQUENCE [LARGE SCALE GENOMIC DNA]</scope>
    <source>
        <strain evidence="3">PB2801</strain>
    </source>
</reference>
<dbReference type="HOGENOM" id="CLU_3423370_0_0_1"/>